<protein>
    <recommendedName>
        <fullName evidence="2">DUF7026 domain-containing protein</fullName>
    </recommendedName>
</protein>
<proteinExistence type="predicted"/>
<evidence type="ECO:0000313" key="4">
    <source>
        <dbReference type="Proteomes" id="UP000594263"/>
    </source>
</evidence>
<name>A0A7N0TP01_KALFE</name>
<evidence type="ECO:0000259" key="2">
    <source>
        <dbReference type="Pfam" id="PF22950"/>
    </source>
</evidence>
<organism evidence="3 4">
    <name type="scientific">Kalanchoe fedtschenkoi</name>
    <name type="common">Lavender scallops</name>
    <name type="synonym">South American air plant</name>
    <dbReference type="NCBI Taxonomy" id="63787"/>
    <lineage>
        <taxon>Eukaryota</taxon>
        <taxon>Viridiplantae</taxon>
        <taxon>Streptophyta</taxon>
        <taxon>Embryophyta</taxon>
        <taxon>Tracheophyta</taxon>
        <taxon>Spermatophyta</taxon>
        <taxon>Magnoliopsida</taxon>
        <taxon>eudicotyledons</taxon>
        <taxon>Gunneridae</taxon>
        <taxon>Pentapetalae</taxon>
        <taxon>Saxifragales</taxon>
        <taxon>Crassulaceae</taxon>
        <taxon>Kalanchoe</taxon>
    </lineage>
</organism>
<dbReference type="OMA" id="WGVNFHP"/>
<dbReference type="InterPro" id="IPR054290">
    <property type="entry name" value="DUF7026"/>
</dbReference>
<accession>A0A7N0TP01</accession>
<evidence type="ECO:0000256" key="1">
    <source>
        <dbReference type="SAM" id="MobiDB-lite"/>
    </source>
</evidence>
<feature type="compositionally biased region" description="Acidic residues" evidence="1">
    <location>
        <begin position="131"/>
        <end position="140"/>
    </location>
</feature>
<dbReference type="AlphaFoldDB" id="A0A7N0TP01"/>
<dbReference type="Pfam" id="PF22950">
    <property type="entry name" value="DUF7026"/>
    <property type="match status" value="1"/>
</dbReference>
<feature type="region of interest" description="Disordered" evidence="1">
    <location>
        <begin position="131"/>
        <end position="151"/>
    </location>
</feature>
<dbReference type="EnsemblPlants" id="Kaladp0040s0296.1.v1.1">
    <property type="protein sequence ID" value="Kaladp0040s0296.1.v1.1.CDS.1"/>
    <property type="gene ID" value="Kaladp0040s0296.v1.1"/>
</dbReference>
<evidence type="ECO:0000313" key="3">
    <source>
        <dbReference type="EnsemblPlants" id="Kaladp0040s0296.1.v1.1.CDS.1"/>
    </source>
</evidence>
<reference evidence="3" key="1">
    <citation type="submission" date="2021-01" db="UniProtKB">
        <authorList>
            <consortium name="EnsemblPlants"/>
        </authorList>
    </citation>
    <scope>IDENTIFICATION</scope>
</reference>
<dbReference type="Proteomes" id="UP000594263">
    <property type="component" value="Unplaced"/>
</dbReference>
<keyword evidence="4" id="KW-1185">Reference proteome</keyword>
<feature type="domain" description="DUF7026" evidence="2">
    <location>
        <begin position="61"/>
        <end position="110"/>
    </location>
</feature>
<sequence>MATRAHLHILKSLPLLPPHLTRPQPTRRAAVTCCSGSLSDAELSLQLATEVVRIRHKKRQREEAVAQSRAILFAEMSRYLGFPEGEMKRRWRSMVEIDKWVVVEGFLSEWGENFRPLSGRSVKQMVEEHLEEFESSDSEPGEQRSSASSSSSIFLGLKKMMGFD</sequence>
<dbReference type="Gramene" id="Kaladp0040s0296.1.v1.1">
    <property type="protein sequence ID" value="Kaladp0040s0296.1.v1.1.CDS.1"/>
    <property type="gene ID" value="Kaladp0040s0296.v1.1"/>
</dbReference>